<name>A0A6P5KGG5_PHACI</name>
<feature type="chain" id="PRO_5028058993" evidence="2">
    <location>
        <begin position="21"/>
        <end position="94"/>
    </location>
</feature>
<dbReference type="SUPFAM" id="SSF54117">
    <property type="entry name" value="Interleukin 8-like chemokines"/>
    <property type="match status" value="1"/>
</dbReference>
<protein>
    <submittedName>
        <fullName evidence="5">C-X-C motif chemokine 10-like</fullName>
    </submittedName>
</protein>
<dbReference type="GO" id="GO:0006955">
    <property type="term" value="P:immune response"/>
    <property type="evidence" value="ECO:0007669"/>
    <property type="project" value="InterPro"/>
</dbReference>
<accession>A0A6P5KGG5</accession>
<dbReference type="InterPro" id="IPR001089">
    <property type="entry name" value="Chemokine_CXC"/>
</dbReference>
<dbReference type="InParanoid" id="A0A6P5KGG5"/>
<sequence length="94" mass="10417">MNRSIIFLLLCNTLLALTRAQAPSPPTTTSCRCPQVNKSISSLKPFEKLDVVLPSSLCPRPEIIGIVKDTKEQVCLNPDTPTMKVVLKAIRRTR</sequence>
<proteinExistence type="predicted"/>
<dbReference type="GO" id="GO:0008009">
    <property type="term" value="F:chemokine activity"/>
    <property type="evidence" value="ECO:0007669"/>
    <property type="project" value="InterPro"/>
</dbReference>
<evidence type="ECO:0000313" key="5">
    <source>
        <dbReference type="RefSeq" id="XP_020844114.1"/>
    </source>
</evidence>
<keyword evidence="4" id="KW-1185">Reference proteome</keyword>
<reference evidence="5" key="1">
    <citation type="submission" date="2025-08" db="UniProtKB">
        <authorList>
            <consortium name="RefSeq"/>
        </authorList>
    </citation>
    <scope>IDENTIFICATION</scope>
    <source>
        <tissue evidence="5">Spleen</tissue>
    </source>
</reference>
<dbReference type="GO" id="GO:0005615">
    <property type="term" value="C:extracellular space"/>
    <property type="evidence" value="ECO:0007669"/>
    <property type="project" value="UniProtKB-KW"/>
</dbReference>
<dbReference type="Gene3D" id="2.40.50.40">
    <property type="match status" value="1"/>
</dbReference>
<dbReference type="PRINTS" id="PR00437">
    <property type="entry name" value="SMALLCYTKCXC"/>
</dbReference>
<dbReference type="InterPro" id="IPR001811">
    <property type="entry name" value="Chemokine_IL8-like_dom"/>
</dbReference>
<dbReference type="KEGG" id="pcw:110209774"/>
<dbReference type="RefSeq" id="XP_020844114.1">
    <property type="nucleotide sequence ID" value="XM_020988455.1"/>
</dbReference>
<feature type="signal peptide" evidence="2">
    <location>
        <begin position="1"/>
        <end position="20"/>
    </location>
</feature>
<gene>
    <name evidence="5" type="primary">LOC110209774</name>
</gene>
<feature type="domain" description="Chemokine interleukin-8-like" evidence="3">
    <location>
        <begin position="28"/>
        <end position="90"/>
    </location>
</feature>
<evidence type="ECO:0000256" key="2">
    <source>
        <dbReference type="SAM" id="SignalP"/>
    </source>
</evidence>
<dbReference type="PROSITE" id="PS51257">
    <property type="entry name" value="PROKAR_LIPOPROTEIN"/>
    <property type="match status" value="1"/>
</dbReference>
<evidence type="ECO:0000313" key="4">
    <source>
        <dbReference type="Proteomes" id="UP000515140"/>
    </source>
</evidence>
<organism evidence="4 5">
    <name type="scientific">Phascolarctos cinereus</name>
    <name type="common">Koala</name>
    <dbReference type="NCBI Taxonomy" id="38626"/>
    <lineage>
        <taxon>Eukaryota</taxon>
        <taxon>Metazoa</taxon>
        <taxon>Chordata</taxon>
        <taxon>Craniata</taxon>
        <taxon>Vertebrata</taxon>
        <taxon>Euteleostomi</taxon>
        <taxon>Mammalia</taxon>
        <taxon>Metatheria</taxon>
        <taxon>Diprotodontia</taxon>
        <taxon>Phascolarctidae</taxon>
        <taxon>Phascolarctos</taxon>
    </lineage>
</organism>
<dbReference type="GeneID" id="110209774"/>
<dbReference type="InterPro" id="IPR036048">
    <property type="entry name" value="Interleukin_8-like_sf"/>
</dbReference>
<dbReference type="SMART" id="SM00199">
    <property type="entry name" value="SCY"/>
    <property type="match status" value="1"/>
</dbReference>
<dbReference type="Proteomes" id="UP000515140">
    <property type="component" value="Unplaced"/>
</dbReference>
<keyword evidence="2" id="KW-0732">Signal</keyword>
<dbReference type="AlphaFoldDB" id="A0A6P5KGG5"/>
<dbReference type="Pfam" id="PF00048">
    <property type="entry name" value="IL8"/>
    <property type="match status" value="1"/>
</dbReference>
<keyword evidence="1" id="KW-0202">Cytokine</keyword>
<evidence type="ECO:0000259" key="3">
    <source>
        <dbReference type="SMART" id="SM00199"/>
    </source>
</evidence>
<evidence type="ECO:0000256" key="1">
    <source>
        <dbReference type="ARBA" id="ARBA00022514"/>
    </source>
</evidence>